<protein>
    <submittedName>
        <fullName evidence="2">Uncharacterized protein</fullName>
    </submittedName>
</protein>
<reference evidence="2" key="7">
    <citation type="journal article" date="2005" name="Science">
        <title>The Transcriptional Landscape of the Mammalian Genome.</title>
        <authorList>
            <consortium name="The FANTOM Consortium"/>
            <consortium name="Riken Genome Exploration Research Group and Genome Science Group (Genome Network Project Core Group)"/>
        </authorList>
    </citation>
    <scope>NUCLEOTIDE SEQUENCE</scope>
    <source>
        <strain evidence="2">C57BL/6J</strain>
        <tissue evidence="2">Cerebellum</tissue>
    </source>
</reference>
<dbReference type="AlphaFoldDB" id="Q3US87"/>
<reference evidence="2" key="5">
    <citation type="journal article" date="2002" name="Nature">
        <title>Analysis of the mouse transcriptome based on functional annotation of 60,770 full-length cDNAs.</title>
        <authorList>
            <consortium name="The FANTOM Consortium and the RIKEN Genome Exploration Research Group Phase I and II Team"/>
        </authorList>
    </citation>
    <scope>NUCLEOTIDE SEQUENCE</scope>
    <source>
        <strain evidence="2">C57BL/6J</strain>
        <tissue evidence="2">Cerebellum</tissue>
    </source>
</reference>
<name>Q3US87_MOUSE</name>
<feature type="region of interest" description="Disordered" evidence="1">
    <location>
        <begin position="243"/>
        <end position="262"/>
    </location>
</feature>
<evidence type="ECO:0000256" key="1">
    <source>
        <dbReference type="SAM" id="MobiDB-lite"/>
    </source>
</evidence>
<sequence length="262" mass="26673">APPAQPPAASLAQSGRSSPDLSASRPGCEFQQLARRRQRLARVPLCRLVSPRLTGRERPGSPWSPSEDNAPGAGPPSRAPGLGGSPAPAATAASRRGLLPGHVSGPAGQLYTGGADAGRPRAASGAPALPAHRRLLPHSCLPSALAVRAEHCHSSSVLGSDLRARKLQPPFTFAGRLPGGRALAGAAQPPGRELPTAAVHLYAQESLFPWLPWPGGLGGLLGPGELGIPKSGQKQLWCSSLCPSPTSTTTTSGRLPAGPLGK</sequence>
<feature type="region of interest" description="Disordered" evidence="1">
    <location>
        <begin position="1"/>
        <end position="28"/>
    </location>
</feature>
<accession>Q3US87</accession>
<feature type="non-terminal residue" evidence="2">
    <location>
        <position position="1"/>
    </location>
</feature>
<reference evidence="2" key="4">
    <citation type="journal article" date="2001" name="Nature">
        <title>Functional annotation of a full-length mouse cDNA collection.</title>
        <authorList>
            <consortium name="The RIKEN Genome Exploration Research Group Phase II Team and the FANTOM Consortium"/>
        </authorList>
    </citation>
    <scope>NUCLEOTIDE SEQUENCE</scope>
    <source>
        <strain evidence="2">C57BL/6J</strain>
        <tissue evidence="2">Cerebellum</tissue>
    </source>
</reference>
<feature type="compositionally biased region" description="Low complexity" evidence="1">
    <location>
        <begin position="243"/>
        <end position="252"/>
    </location>
</feature>
<feature type="compositionally biased region" description="Polar residues" evidence="1">
    <location>
        <begin position="11"/>
        <end position="21"/>
    </location>
</feature>
<organism evidence="2">
    <name type="scientific">Mus musculus</name>
    <name type="common">Mouse</name>
    <dbReference type="NCBI Taxonomy" id="10090"/>
    <lineage>
        <taxon>Eukaryota</taxon>
        <taxon>Metazoa</taxon>
        <taxon>Chordata</taxon>
        <taxon>Craniata</taxon>
        <taxon>Vertebrata</taxon>
        <taxon>Euteleostomi</taxon>
        <taxon>Mammalia</taxon>
        <taxon>Eutheria</taxon>
        <taxon>Euarchontoglires</taxon>
        <taxon>Glires</taxon>
        <taxon>Rodentia</taxon>
        <taxon>Myomorpha</taxon>
        <taxon>Muroidea</taxon>
        <taxon>Muridae</taxon>
        <taxon>Murinae</taxon>
        <taxon>Mus</taxon>
        <taxon>Mus</taxon>
    </lineage>
</organism>
<gene>
    <name evidence="3" type="primary">Tmem121b</name>
    <name evidence="3" type="synonym">Cecr6</name>
</gene>
<dbReference type="AGR" id="MGI:2136977"/>
<evidence type="ECO:0000313" key="3">
    <source>
        <dbReference type="MGI" id="MGI:2136977"/>
    </source>
</evidence>
<feature type="compositionally biased region" description="Low complexity" evidence="1">
    <location>
        <begin position="79"/>
        <end position="97"/>
    </location>
</feature>
<proteinExistence type="evidence at transcript level"/>
<dbReference type="EMBL" id="AK140695">
    <property type="protein sequence ID" value="BAE24447.1"/>
    <property type="molecule type" value="mRNA"/>
</dbReference>
<evidence type="ECO:0000313" key="2">
    <source>
        <dbReference type="EMBL" id="BAE24447.1"/>
    </source>
</evidence>
<feature type="region of interest" description="Disordered" evidence="1">
    <location>
        <begin position="40"/>
        <end position="126"/>
    </location>
</feature>
<reference evidence="2" key="6">
    <citation type="submission" date="2004-03" db="EMBL/GenBank/DDBJ databases">
        <authorList>
            <person name="Arakawa T."/>
            <person name="Carninci P."/>
            <person name="Fukuda S."/>
            <person name="Hashizume W."/>
            <person name="Hayashida K."/>
            <person name="Hori F."/>
            <person name="Iida J."/>
            <person name="Imamura K."/>
            <person name="Imotani K."/>
            <person name="Itoh M."/>
            <person name="Kanagawa S."/>
            <person name="Kawai J."/>
            <person name="Kojima M."/>
            <person name="Konno H."/>
            <person name="Murata M."/>
            <person name="Nakamura M."/>
            <person name="Ninomiya N."/>
            <person name="Nishiyori H."/>
            <person name="Nomura K."/>
            <person name="Ohno M."/>
            <person name="Sakazume N."/>
            <person name="Sano H."/>
            <person name="Sasaki D."/>
            <person name="Shibata K."/>
            <person name="Shiraki T."/>
            <person name="Tagami M."/>
            <person name="Tagami Y."/>
            <person name="Waki K."/>
            <person name="Watahiki A."/>
            <person name="Muramatsu M."/>
            <person name="Hayashizaki Y."/>
        </authorList>
    </citation>
    <scope>NUCLEOTIDE SEQUENCE</scope>
    <source>
        <strain evidence="2">C57BL/6J</strain>
        <tissue evidence="2">Cerebellum</tissue>
    </source>
</reference>
<reference evidence="2" key="2">
    <citation type="journal article" date="2000" name="Genome Res.">
        <title>Normalization and subtraction of cap-trapper-selected cDNAs to prepare full-length cDNA libraries for rapid discovery of new genes.</title>
        <authorList>
            <person name="Carninci P."/>
            <person name="Shibata Y."/>
            <person name="Hayatsu N."/>
            <person name="Sugahara Y."/>
            <person name="Shibata K."/>
            <person name="Itoh M."/>
            <person name="Konno H."/>
            <person name="Okazaki Y."/>
            <person name="Muramatsu M."/>
            <person name="Hayashizaki Y."/>
        </authorList>
    </citation>
    <scope>NUCLEOTIDE SEQUENCE</scope>
    <source>
        <strain evidence="2">C57BL/6J</strain>
        <tissue evidence="2">Cerebellum</tissue>
    </source>
</reference>
<reference evidence="2" key="8">
    <citation type="journal article" date="2005" name="Science">
        <title>Antisense Transcription in the Mammalian Transcriptome.</title>
        <authorList>
            <consortium name="RIKEN Genome Exploration Research Group and Genome Science Group (Genome Network Project Core Group) and the FANTOM Consortium"/>
        </authorList>
    </citation>
    <scope>NUCLEOTIDE SEQUENCE</scope>
    <source>
        <strain evidence="2">C57BL/6J</strain>
        <tissue evidence="2">Cerebellum</tissue>
    </source>
</reference>
<dbReference type="MGI" id="MGI:2136977">
    <property type="gene designation" value="Tmem121b"/>
</dbReference>
<reference evidence="2" key="3">
    <citation type="journal article" date="2000" name="Genome Res.">
        <title>RIKEN integrated sequence analysis (RISA) system--384-format sequencing pipeline with 384 multicapillary sequencer.</title>
        <authorList>
            <person name="Shibata K."/>
            <person name="Itoh M."/>
            <person name="Aizawa K."/>
            <person name="Nagaoka S."/>
            <person name="Sasaki N."/>
            <person name="Carninci P."/>
            <person name="Konno H."/>
            <person name="Akiyama J."/>
            <person name="Nishi K."/>
            <person name="Kitsunai T."/>
            <person name="Tashiro H."/>
            <person name="Itoh M."/>
            <person name="Sumi N."/>
            <person name="Ishii Y."/>
            <person name="Nakamura S."/>
            <person name="Hazama M."/>
            <person name="Nishine T."/>
            <person name="Harada A."/>
            <person name="Yamamoto R."/>
            <person name="Matsumoto H."/>
            <person name="Sakaguchi S."/>
            <person name="Ikegami T."/>
            <person name="Kashiwagi K."/>
            <person name="Fujiwake S."/>
            <person name="Inoue K."/>
            <person name="Togawa Y."/>
            <person name="Izawa M."/>
            <person name="Ohara E."/>
            <person name="Watahiki M."/>
            <person name="Yoneda Y."/>
            <person name="Ishikawa T."/>
            <person name="Ozawa K."/>
            <person name="Tanaka T."/>
            <person name="Matsuura S."/>
            <person name="Kawai J."/>
            <person name="Okazaki Y."/>
            <person name="Muramatsu M."/>
            <person name="Inoue Y."/>
            <person name="Kira A."/>
            <person name="Hayashizaki Y."/>
        </authorList>
    </citation>
    <scope>NUCLEOTIDE SEQUENCE</scope>
    <source>
        <strain evidence="2">C57BL/6J</strain>
        <tissue evidence="2">Cerebellum</tissue>
    </source>
</reference>
<reference evidence="2" key="1">
    <citation type="journal article" date="1999" name="Methods Enzymol.">
        <title>High-efficiency full-length cDNA cloning.</title>
        <authorList>
            <person name="Carninci P."/>
            <person name="Hayashizaki Y."/>
        </authorList>
    </citation>
    <scope>NUCLEOTIDE SEQUENCE</scope>
    <source>
        <strain evidence="2">C57BL/6J</strain>
        <tissue evidence="2">Cerebellum</tissue>
    </source>
</reference>